<protein>
    <recommendedName>
        <fullName evidence="6">Yip1 domain-containing protein</fullName>
    </recommendedName>
</protein>
<keyword evidence="2 5" id="KW-0812">Transmembrane</keyword>
<keyword evidence="8" id="KW-1185">Reference proteome</keyword>
<keyword evidence="4 5" id="KW-0472">Membrane</keyword>
<feature type="transmembrane region" description="Helical" evidence="5">
    <location>
        <begin position="172"/>
        <end position="192"/>
    </location>
</feature>
<keyword evidence="3 5" id="KW-1133">Transmembrane helix</keyword>
<evidence type="ECO:0000256" key="5">
    <source>
        <dbReference type="SAM" id="Phobius"/>
    </source>
</evidence>
<comment type="caution">
    <text evidence="7">The sequence shown here is derived from an EMBL/GenBank/DDBJ whole genome shotgun (WGS) entry which is preliminary data.</text>
</comment>
<reference evidence="7 8" key="1">
    <citation type="submission" date="2023-04" db="EMBL/GenBank/DDBJ databases">
        <title>Marinoamorphus aggregata gen. nov., sp. Nov., isolate from tissue of brittle star Ophioplocus japonicus.</title>
        <authorList>
            <person name="Kawano K."/>
            <person name="Sawayama S."/>
            <person name="Nakagawa S."/>
        </authorList>
    </citation>
    <scope>NUCLEOTIDE SEQUENCE [LARGE SCALE GENOMIC DNA]</scope>
    <source>
        <strain evidence="7 8">NKW23</strain>
    </source>
</reference>
<dbReference type="RefSeq" id="WP_285672377.1">
    <property type="nucleotide sequence ID" value="NZ_BSYI01000021.1"/>
</dbReference>
<name>A0ABQ6LR87_9RHOB</name>
<sequence>MTSETADDLPDVHLEDVQQPLEPLTGMSVWARMRLSYSDMRRTTRALIEEAPSEARLLFFVLLSDVIFFLSFGVRLIVSPSQAISEIMPVPAQLGTALLGIFLLRTVTLYLFSAVVCGICRAVGGSGTWRDTRAAIFWASLVAAPVGVLGAIIGAAFSNLEQTIPAFASPTVALPPVLIGVVAFVFFLSAGVAEAHRFARTSPVFIIFSVFTILVLVAGFVLGPAIMDSLGLTA</sequence>
<evidence type="ECO:0000256" key="4">
    <source>
        <dbReference type="ARBA" id="ARBA00023136"/>
    </source>
</evidence>
<feature type="domain" description="Yip1" evidence="6">
    <location>
        <begin position="41"/>
        <end position="221"/>
    </location>
</feature>
<feature type="transmembrane region" description="Helical" evidence="5">
    <location>
        <begin position="135"/>
        <end position="160"/>
    </location>
</feature>
<comment type="subcellular location">
    <subcellularLocation>
        <location evidence="1">Membrane</location>
        <topology evidence="1">Multi-pass membrane protein</topology>
    </subcellularLocation>
</comment>
<evidence type="ECO:0000256" key="2">
    <source>
        <dbReference type="ARBA" id="ARBA00022692"/>
    </source>
</evidence>
<dbReference type="InterPro" id="IPR006977">
    <property type="entry name" value="Yip1_dom"/>
</dbReference>
<proteinExistence type="predicted"/>
<feature type="transmembrane region" description="Helical" evidence="5">
    <location>
        <begin position="57"/>
        <end position="78"/>
    </location>
</feature>
<evidence type="ECO:0000313" key="8">
    <source>
        <dbReference type="Proteomes" id="UP001239909"/>
    </source>
</evidence>
<evidence type="ECO:0000256" key="3">
    <source>
        <dbReference type="ARBA" id="ARBA00022989"/>
    </source>
</evidence>
<evidence type="ECO:0000313" key="7">
    <source>
        <dbReference type="EMBL" id="GMG83586.1"/>
    </source>
</evidence>
<organism evidence="7 8">
    <name type="scientific">Paralimibaculum aggregatum</name>
    <dbReference type="NCBI Taxonomy" id="3036245"/>
    <lineage>
        <taxon>Bacteria</taxon>
        <taxon>Pseudomonadati</taxon>
        <taxon>Pseudomonadota</taxon>
        <taxon>Alphaproteobacteria</taxon>
        <taxon>Rhodobacterales</taxon>
        <taxon>Paracoccaceae</taxon>
        <taxon>Paralimibaculum</taxon>
    </lineage>
</organism>
<feature type="transmembrane region" description="Helical" evidence="5">
    <location>
        <begin position="98"/>
        <end position="123"/>
    </location>
</feature>
<dbReference type="EMBL" id="BSYI01000021">
    <property type="protein sequence ID" value="GMG83586.1"/>
    <property type="molecule type" value="Genomic_DNA"/>
</dbReference>
<accession>A0ABQ6LR87</accession>
<evidence type="ECO:0000256" key="1">
    <source>
        <dbReference type="ARBA" id="ARBA00004141"/>
    </source>
</evidence>
<dbReference type="Proteomes" id="UP001239909">
    <property type="component" value="Unassembled WGS sequence"/>
</dbReference>
<evidence type="ECO:0000259" key="6">
    <source>
        <dbReference type="Pfam" id="PF04893"/>
    </source>
</evidence>
<gene>
    <name evidence="7" type="ORF">LNKW23_27990</name>
</gene>
<feature type="transmembrane region" description="Helical" evidence="5">
    <location>
        <begin position="204"/>
        <end position="227"/>
    </location>
</feature>
<dbReference type="Pfam" id="PF04893">
    <property type="entry name" value="Yip1"/>
    <property type="match status" value="1"/>
</dbReference>